<proteinExistence type="predicted"/>
<name>A0A914EH91_9BILA</name>
<organism evidence="1 2">
    <name type="scientific">Acrobeloides nanus</name>
    <dbReference type="NCBI Taxonomy" id="290746"/>
    <lineage>
        <taxon>Eukaryota</taxon>
        <taxon>Metazoa</taxon>
        <taxon>Ecdysozoa</taxon>
        <taxon>Nematoda</taxon>
        <taxon>Chromadorea</taxon>
        <taxon>Rhabditida</taxon>
        <taxon>Tylenchina</taxon>
        <taxon>Cephalobomorpha</taxon>
        <taxon>Cephaloboidea</taxon>
        <taxon>Cephalobidae</taxon>
        <taxon>Acrobeloides</taxon>
    </lineage>
</organism>
<sequence>MLKSSLDLHQSARTGHGLELVLQATSLEAVRNSFVNSVRRIWNELSAEVATTHDLRQFKRLKRSPEVYAALSIRNVIRKVESNL</sequence>
<keyword evidence="1" id="KW-1185">Reference proteome</keyword>
<dbReference type="AlphaFoldDB" id="A0A914EH91"/>
<protein>
    <submittedName>
        <fullName evidence="2">Transposase</fullName>
    </submittedName>
</protein>
<accession>A0A914EH91</accession>
<dbReference type="WBParaSite" id="ACRNAN_scaffold7869.g16426.t1">
    <property type="protein sequence ID" value="ACRNAN_scaffold7869.g16426.t1"/>
    <property type="gene ID" value="ACRNAN_scaffold7869.g16426"/>
</dbReference>
<reference evidence="2" key="1">
    <citation type="submission" date="2022-11" db="UniProtKB">
        <authorList>
            <consortium name="WormBaseParasite"/>
        </authorList>
    </citation>
    <scope>IDENTIFICATION</scope>
</reference>
<evidence type="ECO:0000313" key="2">
    <source>
        <dbReference type="WBParaSite" id="ACRNAN_scaffold7869.g16426.t1"/>
    </source>
</evidence>
<evidence type="ECO:0000313" key="1">
    <source>
        <dbReference type="Proteomes" id="UP000887540"/>
    </source>
</evidence>
<dbReference type="Proteomes" id="UP000887540">
    <property type="component" value="Unplaced"/>
</dbReference>